<feature type="transmembrane region" description="Helical" evidence="1">
    <location>
        <begin position="96"/>
        <end position="113"/>
    </location>
</feature>
<accession>A0A076PLU1</accession>
<dbReference type="RefSeq" id="WP_043372556.1">
    <property type="nucleotide sequence ID" value="NZ_CP006704.1"/>
</dbReference>
<feature type="transmembrane region" description="Helical" evidence="1">
    <location>
        <begin position="68"/>
        <end position="90"/>
    </location>
</feature>
<dbReference type="Pfam" id="PF11804">
    <property type="entry name" value="DUF3325"/>
    <property type="match status" value="1"/>
</dbReference>
<protein>
    <recommendedName>
        <fullName evidence="4">Iron uptake protein</fullName>
    </recommendedName>
</protein>
<evidence type="ECO:0008006" key="4">
    <source>
        <dbReference type="Google" id="ProtNLM"/>
    </source>
</evidence>
<dbReference type="KEGG" id="ctes:O987_12825"/>
<organism evidence="2 3">
    <name type="scientific">Comamonas testosteroni TK102</name>
    <dbReference type="NCBI Taxonomy" id="1392005"/>
    <lineage>
        <taxon>Bacteria</taxon>
        <taxon>Pseudomonadati</taxon>
        <taxon>Pseudomonadota</taxon>
        <taxon>Betaproteobacteria</taxon>
        <taxon>Burkholderiales</taxon>
        <taxon>Comamonadaceae</taxon>
        <taxon>Comamonas</taxon>
    </lineage>
</organism>
<gene>
    <name evidence="2" type="ORF">O987_12825</name>
</gene>
<evidence type="ECO:0000256" key="1">
    <source>
        <dbReference type="SAM" id="Phobius"/>
    </source>
</evidence>
<dbReference type="EMBL" id="CP006704">
    <property type="protein sequence ID" value="AIJ46688.1"/>
    <property type="molecule type" value="Genomic_DNA"/>
</dbReference>
<keyword evidence="1" id="KW-0812">Transmembrane</keyword>
<dbReference type="Proteomes" id="UP000028782">
    <property type="component" value="Chromosome"/>
</dbReference>
<keyword evidence="1" id="KW-1133">Transmembrane helix</keyword>
<keyword evidence="1" id="KW-0472">Membrane</keyword>
<sequence length="118" mass="12648">MSFWPLMICVLALCLAGMLVLSQAMDRHWHQIVSRSEPGSVQRALLRVMGAALMMAALWLCTGCWGGAVGIVVWLGCLSVAALGVAWLLAYMPRHGAVLAVMGGLAALAWTILTQPMR</sequence>
<dbReference type="AlphaFoldDB" id="A0A076PLU1"/>
<dbReference type="InterPro" id="IPR021762">
    <property type="entry name" value="DUF3325"/>
</dbReference>
<name>A0A076PLU1_COMTE</name>
<feature type="transmembrane region" description="Helical" evidence="1">
    <location>
        <begin position="44"/>
        <end position="61"/>
    </location>
</feature>
<evidence type="ECO:0000313" key="3">
    <source>
        <dbReference type="Proteomes" id="UP000028782"/>
    </source>
</evidence>
<dbReference type="HOGENOM" id="CLU_144870_0_1_4"/>
<reference evidence="2 3" key="1">
    <citation type="journal article" date="2014" name="Genome Announc.">
        <title>Complete Genome Sequence of Polychlorinated Biphenyl Degrader Comamonas testosteroni TK102 (NBRC 109938).</title>
        <authorList>
            <person name="Fukuda K."/>
            <person name="Hosoyama A."/>
            <person name="Tsuchikane K."/>
            <person name="Ohji S."/>
            <person name="Yamazoe A."/>
            <person name="Fujita N."/>
            <person name="Shintani M."/>
            <person name="Kimbara K."/>
        </authorList>
    </citation>
    <scope>NUCLEOTIDE SEQUENCE [LARGE SCALE GENOMIC DNA]</scope>
    <source>
        <strain evidence="2">TK102</strain>
    </source>
</reference>
<evidence type="ECO:0000313" key="2">
    <source>
        <dbReference type="EMBL" id="AIJ46688.1"/>
    </source>
</evidence>
<proteinExistence type="predicted"/>